<feature type="region of interest" description="Disordered" evidence="1">
    <location>
        <begin position="389"/>
        <end position="417"/>
    </location>
</feature>
<dbReference type="Proteomes" id="UP000541444">
    <property type="component" value="Unassembled WGS sequence"/>
</dbReference>
<dbReference type="EMBL" id="JACGCM010000857">
    <property type="protein sequence ID" value="KAF6165246.1"/>
    <property type="molecule type" value="Genomic_DNA"/>
</dbReference>
<dbReference type="AlphaFoldDB" id="A0A7J7NDJ8"/>
<dbReference type="PANTHER" id="PTHR36325">
    <property type="entry name" value="MYOSIN-2 HEAVY CHAIN-LIKE PROTEIN"/>
    <property type="match status" value="1"/>
</dbReference>
<comment type="caution">
    <text evidence="2">The sequence shown here is derived from an EMBL/GenBank/DDBJ whole genome shotgun (WGS) entry which is preliminary data.</text>
</comment>
<feature type="region of interest" description="Disordered" evidence="1">
    <location>
        <begin position="262"/>
        <end position="286"/>
    </location>
</feature>
<feature type="region of interest" description="Disordered" evidence="1">
    <location>
        <begin position="439"/>
        <end position="461"/>
    </location>
</feature>
<organism evidence="2 3">
    <name type="scientific">Kingdonia uniflora</name>
    <dbReference type="NCBI Taxonomy" id="39325"/>
    <lineage>
        <taxon>Eukaryota</taxon>
        <taxon>Viridiplantae</taxon>
        <taxon>Streptophyta</taxon>
        <taxon>Embryophyta</taxon>
        <taxon>Tracheophyta</taxon>
        <taxon>Spermatophyta</taxon>
        <taxon>Magnoliopsida</taxon>
        <taxon>Ranunculales</taxon>
        <taxon>Circaeasteraceae</taxon>
        <taxon>Kingdonia</taxon>
    </lineage>
</organism>
<feature type="region of interest" description="Disordered" evidence="1">
    <location>
        <begin position="691"/>
        <end position="719"/>
    </location>
</feature>
<feature type="compositionally biased region" description="Low complexity" evidence="1">
    <location>
        <begin position="272"/>
        <end position="284"/>
    </location>
</feature>
<keyword evidence="3" id="KW-1185">Reference proteome</keyword>
<feature type="region of interest" description="Disordered" evidence="1">
    <location>
        <begin position="527"/>
        <end position="557"/>
    </location>
</feature>
<feature type="region of interest" description="Disordered" evidence="1">
    <location>
        <begin position="49"/>
        <end position="75"/>
    </location>
</feature>
<protein>
    <submittedName>
        <fullName evidence="2">Uncharacterized protein</fullName>
    </submittedName>
</protein>
<sequence>MDLCCHDLDCVSVLEHSNGTINESEKKCGDAEESAVKSTKVGKNKTLKEPSQSTLNAVNKSTSQIKKSSRRNSSPLNWFPRKKMDSYLKRKIQLLQEVGGMNSTLDETLGDSNPHYSRVLREKIAARGAAFKAMEARKAAMVEASWCRVLRAARIHSKEAELLLLQAEKNVEEAFEAAAAMGVIMYDRPDCPRKAFEIESSTITMGGSTTHTVSASLETAFEVDKEVAAAIKSAFICLANCPSSSNKHELGDWLRRVSQNPDTAETNTEMPDCSSGCDSDSSSDSEIRQKKYKNELVDMMFERLKCLQDDELTSLATIVATCGLNAVLLEVENSKHQEVEFGADYSMDPARNYYAEYLKDGHLRKKQVVTELPSLDKFLVKHMSKLEREVQEAKNRRKNESKEGNEENPDKLDTNNATAIPDLGCILVKHTSKLEKEIEEAKKTSGKAYEKENKKQSEHLSDLPSLDKFLVKHMSKLEREVQEAKTREKSADFETRVDNNSKIAYSEAVSDLGSSLIKHSSKLEREIQETKNSTVSDLGKENLNSNKQDDDSSEGASVIRNMSRIERAKLETLEAFSLHNGGTEIESSLDRILVKPVHRLEREKIQAIGMEWDYVTRVDKMKRETDTSDCESLDCILVIKHVSRLEKEKMEHGAKEEMPRVRRDQQLETNTDSLDQIFVKHQSKLEKEKLATVQQPGDDIKHSENRKEARERQLQESWGGLSLENSIRPRLSRLERDKAAWIKAEDEERRARSET</sequence>
<evidence type="ECO:0000313" key="2">
    <source>
        <dbReference type="EMBL" id="KAF6165246.1"/>
    </source>
</evidence>
<dbReference type="PANTHER" id="PTHR36325:SF1">
    <property type="entry name" value="MYOSIN-2 HEAVY CHAIN-LIKE PROTEIN"/>
    <property type="match status" value="1"/>
</dbReference>
<feature type="compositionally biased region" description="Basic and acidic residues" evidence="1">
    <location>
        <begin position="698"/>
        <end position="714"/>
    </location>
</feature>
<gene>
    <name evidence="2" type="ORF">GIB67_030428</name>
</gene>
<reference evidence="2 3" key="1">
    <citation type="journal article" date="2020" name="IScience">
        <title>Genome Sequencing of the Endangered Kingdonia uniflora (Circaeasteraceae, Ranunculales) Reveals Potential Mechanisms of Evolutionary Specialization.</title>
        <authorList>
            <person name="Sun Y."/>
            <person name="Deng T."/>
            <person name="Zhang A."/>
            <person name="Moore M.J."/>
            <person name="Landis J.B."/>
            <person name="Lin N."/>
            <person name="Zhang H."/>
            <person name="Zhang X."/>
            <person name="Huang J."/>
            <person name="Zhang X."/>
            <person name="Sun H."/>
            <person name="Wang H."/>
        </authorList>
    </citation>
    <scope>NUCLEOTIDE SEQUENCE [LARGE SCALE GENOMIC DNA]</scope>
    <source>
        <strain evidence="2">TB1705</strain>
        <tissue evidence="2">Leaf</tissue>
    </source>
</reference>
<accession>A0A7J7NDJ8</accession>
<feature type="compositionally biased region" description="Polar residues" evidence="1">
    <location>
        <begin position="530"/>
        <end position="546"/>
    </location>
</feature>
<name>A0A7J7NDJ8_9MAGN</name>
<dbReference type="OrthoDB" id="2019579at2759"/>
<evidence type="ECO:0000313" key="3">
    <source>
        <dbReference type="Proteomes" id="UP000541444"/>
    </source>
</evidence>
<evidence type="ECO:0000256" key="1">
    <source>
        <dbReference type="SAM" id="MobiDB-lite"/>
    </source>
</evidence>
<proteinExistence type="predicted"/>
<feature type="compositionally biased region" description="Basic and acidic residues" evidence="1">
    <location>
        <begin position="389"/>
        <end position="413"/>
    </location>
</feature>